<dbReference type="GO" id="GO:0042834">
    <property type="term" value="F:peptidoglycan binding"/>
    <property type="evidence" value="ECO:0007669"/>
    <property type="project" value="InterPro"/>
</dbReference>
<dbReference type="OrthoDB" id="9766672at2"/>
<dbReference type="EMBL" id="FOZM01000001">
    <property type="protein sequence ID" value="SFS05905.1"/>
    <property type="molecule type" value="Genomic_DNA"/>
</dbReference>
<dbReference type="Pfam" id="PF05036">
    <property type="entry name" value="SPOR"/>
    <property type="match status" value="1"/>
</dbReference>
<dbReference type="SUPFAM" id="SSF110997">
    <property type="entry name" value="Sporulation related repeat"/>
    <property type="match status" value="1"/>
</dbReference>
<evidence type="ECO:0000313" key="4">
    <source>
        <dbReference type="Proteomes" id="UP000198926"/>
    </source>
</evidence>
<evidence type="ECO:0000313" key="3">
    <source>
        <dbReference type="EMBL" id="SFS05905.1"/>
    </source>
</evidence>
<proteinExistence type="predicted"/>
<dbReference type="Proteomes" id="UP000198926">
    <property type="component" value="Unassembled WGS sequence"/>
</dbReference>
<name>A0A1I6LQY7_9RHOB</name>
<dbReference type="PROSITE" id="PS51724">
    <property type="entry name" value="SPOR"/>
    <property type="match status" value="1"/>
</dbReference>
<organism evidence="3 4">
    <name type="scientific">Yoonia litorea</name>
    <dbReference type="NCBI Taxonomy" id="1123755"/>
    <lineage>
        <taxon>Bacteria</taxon>
        <taxon>Pseudomonadati</taxon>
        <taxon>Pseudomonadota</taxon>
        <taxon>Alphaproteobacteria</taxon>
        <taxon>Rhodobacterales</taxon>
        <taxon>Paracoccaceae</taxon>
        <taxon>Yoonia</taxon>
    </lineage>
</organism>
<dbReference type="InterPro" id="IPR036680">
    <property type="entry name" value="SPOR-like_sf"/>
</dbReference>
<feature type="signal peptide" evidence="1">
    <location>
        <begin position="1"/>
        <end position="25"/>
    </location>
</feature>
<dbReference type="RefSeq" id="WP_090204256.1">
    <property type="nucleotide sequence ID" value="NZ_FOZM01000001.1"/>
</dbReference>
<reference evidence="3 4" key="1">
    <citation type="submission" date="2016-10" db="EMBL/GenBank/DDBJ databases">
        <authorList>
            <person name="de Groot N.N."/>
        </authorList>
    </citation>
    <scope>NUCLEOTIDE SEQUENCE [LARGE SCALE GENOMIC DNA]</scope>
    <source>
        <strain evidence="3 4">DSM 29433</strain>
    </source>
</reference>
<accession>A0A1I6LQY7</accession>
<evidence type="ECO:0000259" key="2">
    <source>
        <dbReference type="PROSITE" id="PS51724"/>
    </source>
</evidence>
<feature type="chain" id="PRO_5011636456" evidence="1">
    <location>
        <begin position="26"/>
        <end position="338"/>
    </location>
</feature>
<keyword evidence="4" id="KW-1185">Reference proteome</keyword>
<dbReference type="AlphaFoldDB" id="A0A1I6LQY7"/>
<evidence type="ECO:0000256" key="1">
    <source>
        <dbReference type="SAM" id="SignalP"/>
    </source>
</evidence>
<dbReference type="PROSITE" id="PS51257">
    <property type="entry name" value="PROKAR_LIPOPROTEIN"/>
    <property type="match status" value="1"/>
</dbReference>
<gene>
    <name evidence="3" type="ORF">SAMN05444714_0815</name>
</gene>
<keyword evidence="1" id="KW-0732">Signal</keyword>
<dbReference type="STRING" id="1123755.SAMN05444714_0815"/>
<feature type="domain" description="SPOR" evidence="2">
    <location>
        <begin position="260"/>
        <end position="338"/>
    </location>
</feature>
<dbReference type="Gene3D" id="3.30.70.1070">
    <property type="entry name" value="Sporulation related repeat"/>
    <property type="match status" value="1"/>
</dbReference>
<protein>
    <submittedName>
        <fullName evidence="3">Sporulation related domain-containing protein</fullName>
    </submittedName>
</protein>
<dbReference type="InterPro" id="IPR007730">
    <property type="entry name" value="SPOR-like_dom"/>
</dbReference>
<sequence length="338" mass="34669">MSNSTLKISHAWRAAFLVAGLGALAACDENGQFALGAQQGAEATSAPLPANAPGQRTLEERDVERPDLFEVSARALWDGRPSLGGVWVAHPDVDAPERVLIRNTENGEVIIGALFRRERLNPGPVLQVSSDAAEALGILAGAPTDLYVVALRREEVQILTEATEDNPVLASLEAPVNVEAAPLAPAPVAEASVEAADVVVDTAASAVEAAPVVVQESAETVTETAAATFAAAASLAAAADAPATEPEDTVDVSAVFAAPIAPADGPMAQIGVFSNERNANAAADQIRQSGIAAEVLAENMGGQTVWRLVAGPMASAAALTTIQNLGYVDAFIIEDDTE</sequence>